<sequence length="145" mass="16237">MDHDDTPARRPLFTRLRERLVSRGAAHVDLLAGLIVATPGGFRMREVPLARVSRVEAGNRDSGSDSWDTVFLFFHVDDDETLVLSEADKGFKQLVADLRETFPGIEGWESAIPPVKFQLTSVDLWRRDVAEAPESTDPPEPPDRL</sequence>
<organism evidence="1 2">
    <name type="scientific">Luteibacter yeojuensis</name>
    <dbReference type="NCBI Taxonomy" id="345309"/>
    <lineage>
        <taxon>Bacteria</taxon>
        <taxon>Pseudomonadati</taxon>
        <taxon>Pseudomonadota</taxon>
        <taxon>Gammaproteobacteria</taxon>
        <taxon>Lysobacterales</taxon>
        <taxon>Rhodanobacteraceae</taxon>
        <taxon>Luteibacter</taxon>
    </lineage>
</organism>
<name>A0A0F3KYV5_9GAMM</name>
<dbReference type="RefSeq" id="WP_045828377.1">
    <property type="nucleotide sequence ID" value="NZ_JZRB01000008.1"/>
</dbReference>
<evidence type="ECO:0000313" key="1">
    <source>
        <dbReference type="EMBL" id="KJV36403.1"/>
    </source>
</evidence>
<comment type="caution">
    <text evidence="1">The sequence shown here is derived from an EMBL/GenBank/DDBJ whole genome shotgun (WGS) entry which is preliminary data.</text>
</comment>
<gene>
    <name evidence="1" type="ORF">VI08_04575</name>
</gene>
<keyword evidence="2" id="KW-1185">Reference proteome</keyword>
<proteinExistence type="predicted"/>
<dbReference type="OrthoDB" id="5955371at2"/>
<dbReference type="Proteomes" id="UP000033651">
    <property type="component" value="Unassembled WGS sequence"/>
</dbReference>
<accession>A0A0F3KYV5</accession>
<dbReference type="PATRIC" id="fig|345309.4.peg.3993"/>
<evidence type="ECO:0000313" key="2">
    <source>
        <dbReference type="Proteomes" id="UP000033651"/>
    </source>
</evidence>
<dbReference type="EMBL" id="JZRB01000008">
    <property type="protein sequence ID" value="KJV36403.1"/>
    <property type="molecule type" value="Genomic_DNA"/>
</dbReference>
<protein>
    <submittedName>
        <fullName evidence="1">Uncharacterized protein</fullName>
    </submittedName>
</protein>
<reference evidence="1 2" key="1">
    <citation type="submission" date="2015-03" db="EMBL/GenBank/DDBJ databases">
        <title>Draft genome sequence of Luteibacter yeojuensis strain SU11.</title>
        <authorList>
            <person name="Sulaiman J."/>
            <person name="Priya K."/>
            <person name="Chan K.-G."/>
        </authorList>
    </citation>
    <scope>NUCLEOTIDE SEQUENCE [LARGE SCALE GENOMIC DNA]</scope>
    <source>
        <strain evidence="1 2">SU11</strain>
    </source>
</reference>
<dbReference type="AlphaFoldDB" id="A0A0F3KYV5"/>